<keyword evidence="8" id="KW-1185">Reference proteome</keyword>
<gene>
    <name evidence="4" type="ORF">GRG538_LOCUS19705</name>
    <name evidence="6" type="ORF">HFQ381_LOCUS19780</name>
    <name evidence="3" type="ORF">LUA448_LOCUS10866</name>
    <name evidence="7" type="ORF">QYT958_LOCUS16255</name>
    <name evidence="2" type="ORF">TIS948_LOCUS12673</name>
    <name evidence="5" type="ORF">UJA718_LOCUS12716</name>
</gene>
<dbReference type="Proteomes" id="UP000663833">
    <property type="component" value="Unassembled WGS sequence"/>
</dbReference>
<dbReference type="Proteomes" id="UP000663848">
    <property type="component" value="Unassembled WGS sequence"/>
</dbReference>
<accession>A0A820I1N5</accession>
<dbReference type="Proteomes" id="UP000663872">
    <property type="component" value="Unassembled WGS sequence"/>
</dbReference>
<sequence>MATNSESSPSSPLTEKETETETGTTPETSIDVEDDHEMREYNRKILHDSNIYIPERYYPRMVKAGLINKLVRIVIGIDEEYRLWMKNLYARKRKFGTNGDDDDDDDDDHDDDDDDDDDSDSDEKNKKQKKSNNSDTSSSTSIDVFDLFLFDLHPHPKMSTHQWKNNYKIPKIQRDQSIYTCQDVPAISITQSDIFRIFNNLTILFVGDSSIRTLFRDFTKLFSTNRLLENTEVRIQHGEYKTIQGETRLVTGGSRGTKNYKDIRQFVCQYSSARLIYIHLPTTMGQSAIRNINYLQTLKDCNCIHAIIFSSYHSDLNFAKLVKSELPFNDLLNNFNSALNDVCHHLIGICKNKKYQHQQFIWLGPNPIAMQLNSEQQYQFDEILNRTNEIVRRHNFHLFDRYFYWNKIRHNLLLPNSNYFGPKGVRLMTQLLTEIIGKKWNRSLSIPIIIPPIPMRLTPLQIQEQHIQTLQHSSQELKWPKPTFYKKRFDPINYQK</sequence>
<comment type="caution">
    <text evidence="5">The sequence shown here is derived from an EMBL/GenBank/DDBJ whole genome shotgun (WGS) entry which is preliminary data.</text>
</comment>
<dbReference type="EMBL" id="CAJOBP010001671">
    <property type="protein sequence ID" value="CAF4302206.1"/>
    <property type="molecule type" value="Genomic_DNA"/>
</dbReference>
<evidence type="ECO:0000313" key="2">
    <source>
        <dbReference type="EMBL" id="CAF3202550.1"/>
    </source>
</evidence>
<evidence type="ECO:0000313" key="7">
    <source>
        <dbReference type="EMBL" id="CAF4674526.1"/>
    </source>
</evidence>
<evidence type="ECO:0000313" key="4">
    <source>
        <dbReference type="EMBL" id="CAF3539837.1"/>
    </source>
</evidence>
<dbReference type="EMBL" id="CAJNYD010001308">
    <property type="protein sequence ID" value="CAF3329362.1"/>
    <property type="molecule type" value="Genomic_DNA"/>
</dbReference>
<evidence type="ECO:0000313" key="6">
    <source>
        <dbReference type="EMBL" id="CAF4396635.1"/>
    </source>
</evidence>
<protein>
    <submittedName>
        <fullName evidence="5">Uncharacterized protein</fullName>
    </submittedName>
</protein>
<feature type="region of interest" description="Disordered" evidence="1">
    <location>
        <begin position="95"/>
        <end position="139"/>
    </location>
</feature>
<name>A0A820I1N5_9BILA</name>
<dbReference type="OrthoDB" id="10059680at2759"/>
<dbReference type="AlphaFoldDB" id="A0A820I1N5"/>
<feature type="compositionally biased region" description="Low complexity" evidence="1">
    <location>
        <begin position="1"/>
        <end position="13"/>
    </location>
</feature>
<reference evidence="5" key="1">
    <citation type="submission" date="2021-02" db="EMBL/GenBank/DDBJ databases">
        <authorList>
            <person name="Nowell W R."/>
        </authorList>
    </citation>
    <scope>NUCLEOTIDE SEQUENCE</scope>
</reference>
<dbReference type="EMBL" id="CAJNXB010001925">
    <property type="protein sequence ID" value="CAF3202550.1"/>
    <property type="molecule type" value="Genomic_DNA"/>
</dbReference>
<feature type="region of interest" description="Disordered" evidence="1">
    <location>
        <begin position="1"/>
        <end position="36"/>
    </location>
</feature>
<dbReference type="EMBL" id="CAJOBR010002335">
    <property type="protein sequence ID" value="CAF4674526.1"/>
    <property type="molecule type" value="Genomic_DNA"/>
</dbReference>
<dbReference type="Proteomes" id="UP000663851">
    <property type="component" value="Unassembled WGS sequence"/>
</dbReference>
<dbReference type="Proteomes" id="UP000663873">
    <property type="component" value="Unassembled WGS sequence"/>
</dbReference>
<dbReference type="Proteomes" id="UP000663825">
    <property type="component" value="Unassembled WGS sequence"/>
</dbReference>
<evidence type="ECO:0000313" key="3">
    <source>
        <dbReference type="EMBL" id="CAF3329362.1"/>
    </source>
</evidence>
<evidence type="ECO:0000256" key="1">
    <source>
        <dbReference type="SAM" id="MobiDB-lite"/>
    </source>
</evidence>
<evidence type="ECO:0000313" key="8">
    <source>
        <dbReference type="Proteomes" id="UP000663873"/>
    </source>
</evidence>
<evidence type="ECO:0000313" key="5">
    <source>
        <dbReference type="EMBL" id="CAF4302206.1"/>
    </source>
</evidence>
<proteinExistence type="predicted"/>
<feature type="compositionally biased region" description="Acidic residues" evidence="1">
    <location>
        <begin position="99"/>
        <end position="121"/>
    </location>
</feature>
<dbReference type="EMBL" id="CAJOBO010001632">
    <property type="protein sequence ID" value="CAF4396635.1"/>
    <property type="molecule type" value="Genomic_DNA"/>
</dbReference>
<dbReference type="EMBL" id="CAJNYT010003210">
    <property type="protein sequence ID" value="CAF3539837.1"/>
    <property type="molecule type" value="Genomic_DNA"/>
</dbReference>
<organism evidence="5 8">
    <name type="scientific">Rotaria socialis</name>
    <dbReference type="NCBI Taxonomy" id="392032"/>
    <lineage>
        <taxon>Eukaryota</taxon>
        <taxon>Metazoa</taxon>
        <taxon>Spiralia</taxon>
        <taxon>Gnathifera</taxon>
        <taxon>Rotifera</taxon>
        <taxon>Eurotatoria</taxon>
        <taxon>Bdelloidea</taxon>
        <taxon>Philodinida</taxon>
        <taxon>Philodinidae</taxon>
        <taxon>Rotaria</taxon>
    </lineage>
</organism>